<dbReference type="PANTHER" id="PTHR35399">
    <property type="entry name" value="SLR8030 PROTEIN"/>
    <property type="match status" value="1"/>
</dbReference>
<name>A0A1Y6DB38_9GAMM</name>
<dbReference type="Pfam" id="PF05787">
    <property type="entry name" value="PhoX"/>
    <property type="match status" value="1"/>
</dbReference>
<organism evidence="2 3">
    <name type="scientific">Methylomagnum ishizawai</name>
    <dbReference type="NCBI Taxonomy" id="1760988"/>
    <lineage>
        <taxon>Bacteria</taxon>
        <taxon>Pseudomonadati</taxon>
        <taxon>Pseudomonadota</taxon>
        <taxon>Gammaproteobacteria</taxon>
        <taxon>Methylococcales</taxon>
        <taxon>Methylococcaceae</taxon>
        <taxon>Methylomagnum</taxon>
    </lineage>
</organism>
<dbReference type="AlphaFoldDB" id="A0A1Y6DB38"/>
<keyword evidence="1" id="KW-0732">Signal</keyword>
<dbReference type="PANTHER" id="PTHR35399:SF2">
    <property type="entry name" value="DUF839 DOMAIN-CONTAINING PROTEIN"/>
    <property type="match status" value="1"/>
</dbReference>
<evidence type="ECO:0000313" key="3">
    <source>
        <dbReference type="Proteomes" id="UP000192923"/>
    </source>
</evidence>
<keyword evidence="3" id="KW-1185">Reference proteome</keyword>
<dbReference type="InterPro" id="IPR008557">
    <property type="entry name" value="PhoX"/>
</dbReference>
<accession>A0A1Y6DB38</accession>
<gene>
    <name evidence="2" type="ORF">SAMN02949497_4269</name>
</gene>
<evidence type="ECO:0000313" key="2">
    <source>
        <dbReference type="EMBL" id="SMF96855.1"/>
    </source>
</evidence>
<dbReference type="RefSeq" id="WP_085215707.1">
    <property type="nucleotide sequence ID" value="NZ_FXAM01000001.1"/>
</dbReference>
<dbReference type="STRING" id="1760988.SAMN02949497_4269"/>
<dbReference type="EMBL" id="FXAM01000001">
    <property type="protein sequence ID" value="SMF96855.1"/>
    <property type="molecule type" value="Genomic_DNA"/>
</dbReference>
<proteinExistence type="predicted"/>
<protein>
    <recommendedName>
        <fullName evidence="4">Phosphatase</fullName>
    </recommendedName>
</protein>
<feature type="chain" id="PRO_5010989928" description="Phosphatase" evidence="1">
    <location>
        <begin position="27"/>
        <end position="484"/>
    </location>
</feature>
<reference evidence="2 3" key="1">
    <citation type="submission" date="2016-12" db="EMBL/GenBank/DDBJ databases">
        <authorList>
            <person name="Song W.-J."/>
            <person name="Kurnit D.M."/>
        </authorList>
    </citation>
    <scope>NUCLEOTIDE SEQUENCE [LARGE SCALE GENOMIC DNA]</scope>
    <source>
        <strain evidence="2 3">175</strain>
    </source>
</reference>
<feature type="signal peptide" evidence="1">
    <location>
        <begin position="1"/>
        <end position="26"/>
    </location>
</feature>
<evidence type="ECO:0000256" key="1">
    <source>
        <dbReference type="SAM" id="SignalP"/>
    </source>
</evidence>
<dbReference type="OrthoDB" id="9801383at2"/>
<evidence type="ECO:0008006" key="4">
    <source>
        <dbReference type="Google" id="ProtNLM"/>
    </source>
</evidence>
<dbReference type="Proteomes" id="UP000192923">
    <property type="component" value="Unassembled WGS sequence"/>
</dbReference>
<sequence length="484" mass="51022">MKAITIRVAIAAALASGVALPNLASAFDFGKYVETQMANRAPALFGVNAPLASTAPVTPSTGYRNPSQSAADQIAAADGLTVEYVTRNAANHTDMMAFWPNDKAPSHLITCVESDLETLPNGKMNPSVQRINLITGQVDTLLRGMDGCDGIRRTPWGTILATEETDDGGAYEIIKPLATTENTVTNRAAGTISGPTAGNIVKRTALPTMAWEGLAVLPTGVIIAGDELRPGTAAPDVDGGAIFKFIPTAPRGVVGNIADLNDSPLVDGKVYAMQVSCTTGTQFGQGCEIGNAGWIEVAAANARGEADTKGATGYYRPEDLHQDIRYSNPSVPAAVRVCWTDTGNEGGKNYSEVVCAVDSNPLNTTGRTTVVNRFVEGDTDFNSFDNLDFQPRTGNLYVVEDHDNGDIFACLPDGADRDIKTDGCAKILSVKDTKAEPTGFIFIGDGSTAFVSIQHSDDTNMPAYDGFGTDDLIKITGFKVPGLR</sequence>